<sequence length="137" mass="14773">MSETDETACASEVERLHQILQGWLSGTAPNTASEFAVFADSHTREFTLITAEGVELTRDQVMGGLREAHGSAAGLRIQTAGTRLVAAAGPVLVVTFTELHSGSDGARSRRCTAVFERDPAAPHGLRWRHLQETFLAE</sequence>
<reference evidence="1 2" key="1">
    <citation type="submission" date="2020-08" db="EMBL/GenBank/DDBJ databases">
        <title>Sequencing the genomes of 1000 actinobacteria strains.</title>
        <authorList>
            <person name="Klenk H.-P."/>
        </authorList>
    </citation>
    <scope>NUCLEOTIDE SEQUENCE [LARGE SCALE GENOMIC DNA]</scope>
    <source>
        <strain evidence="1 2">DSM 102030</strain>
    </source>
</reference>
<dbReference type="AlphaFoldDB" id="A0A7W7RJU2"/>
<name>A0A7W7RJU2_9ACTN</name>
<dbReference type="PIRSF" id="PIRSF029394">
    <property type="entry name" value="UCP029394"/>
    <property type="match status" value="1"/>
</dbReference>
<dbReference type="InterPro" id="IPR032710">
    <property type="entry name" value="NTF2-like_dom_sf"/>
</dbReference>
<dbReference type="EMBL" id="JACHJT010000001">
    <property type="protein sequence ID" value="MBB4933318.1"/>
    <property type="molecule type" value="Genomic_DNA"/>
</dbReference>
<dbReference type="Gene3D" id="3.10.450.50">
    <property type="match status" value="1"/>
</dbReference>
<dbReference type="RefSeq" id="WP_184580945.1">
    <property type="nucleotide sequence ID" value="NZ_JACHJT010000001.1"/>
</dbReference>
<dbReference type="SUPFAM" id="SSF54427">
    <property type="entry name" value="NTF2-like"/>
    <property type="match status" value="1"/>
</dbReference>
<proteinExistence type="predicted"/>
<organism evidence="1 2">
    <name type="scientific">Lipingzhangella halophila</name>
    <dbReference type="NCBI Taxonomy" id="1783352"/>
    <lineage>
        <taxon>Bacteria</taxon>
        <taxon>Bacillati</taxon>
        <taxon>Actinomycetota</taxon>
        <taxon>Actinomycetes</taxon>
        <taxon>Streptosporangiales</taxon>
        <taxon>Nocardiopsidaceae</taxon>
        <taxon>Lipingzhangella</taxon>
    </lineage>
</organism>
<dbReference type="InterPro" id="IPR016918">
    <property type="entry name" value="UCP029394"/>
</dbReference>
<gene>
    <name evidence="1" type="ORF">F4561_004138</name>
</gene>
<comment type="caution">
    <text evidence="1">The sequence shown here is derived from an EMBL/GenBank/DDBJ whole genome shotgun (WGS) entry which is preliminary data.</text>
</comment>
<evidence type="ECO:0000313" key="1">
    <source>
        <dbReference type="EMBL" id="MBB4933318.1"/>
    </source>
</evidence>
<dbReference type="Proteomes" id="UP000523007">
    <property type="component" value="Unassembled WGS sequence"/>
</dbReference>
<keyword evidence="2" id="KW-1185">Reference proteome</keyword>
<evidence type="ECO:0008006" key="3">
    <source>
        <dbReference type="Google" id="ProtNLM"/>
    </source>
</evidence>
<protein>
    <recommendedName>
        <fullName evidence="3">DUF4440 domain-containing protein</fullName>
    </recommendedName>
</protein>
<evidence type="ECO:0000313" key="2">
    <source>
        <dbReference type="Proteomes" id="UP000523007"/>
    </source>
</evidence>
<accession>A0A7W7RJU2</accession>